<dbReference type="PANTHER" id="PTHR11986">
    <property type="entry name" value="AMINOTRANSFERASE CLASS III"/>
    <property type="match status" value="1"/>
</dbReference>
<feature type="binding site" evidence="5">
    <location>
        <begin position="222"/>
        <end position="225"/>
    </location>
    <ligand>
        <name>pyridoxal 5'-phosphate</name>
        <dbReference type="ChEBI" id="CHEBI:597326"/>
    </ligand>
</feature>
<evidence type="ECO:0000256" key="4">
    <source>
        <dbReference type="ARBA" id="ARBA00022898"/>
    </source>
</evidence>
<keyword evidence="7" id="KW-1185">Reference proteome</keyword>
<evidence type="ECO:0000256" key="2">
    <source>
        <dbReference type="ARBA" id="ARBA00022605"/>
    </source>
</evidence>
<accession>A0A417YLC8</accession>
<dbReference type="Pfam" id="PF00202">
    <property type="entry name" value="Aminotran_3"/>
    <property type="match status" value="1"/>
</dbReference>
<dbReference type="EC" id="2.6.1.11" evidence="5"/>
<comment type="similarity">
    <text evidence="5">Belongs to the class-III pyridoxal-phosphate-dependent aminotransferase family. ArgD subfamily.</text>
</comment>
<dbReference type="CDD" id="cd00610">
    <property type="entry name" value="OAT_like"/>
    <property type="match status" value="1"/>
</dbReference>
<evidence type="ECO:0000256" key="3">
    <source>
        <dbReference type="ARBA" id="ARBA00022679"/>
    </source>
</evidence>
<dbReference type="InterPro" id="IPR015424">
    <property type="entry name" value="PyrdxlP-dep_Trfase"/>
</dbReference>
<feature type="binding site" evidence="5">
    <location>
        <position position="279"/>
    </location>
    <ligand>
        <name>N(2)-acetyl-L-ornithine</name>
        <dbReference type="ChEBI" id="CHEBI:57805"/>
    </ligand>
</feature>
<evidence type="ECO:0000256" key="1">
    <source>
        <dbReference type="ARBA" id="ARBA00022576"/>
    </source>
</evidence>
<dbReference type="UniPathway" id="UPA00068">
    <property type="reaction ID" value="UER00109"/>
</dbReference>
<dbReference type="Gene3D" id="3.90.1150.10">
    <property type="entry name" value="Aspartate Aminotransferase, domain 1"/>
    <property type="match status" value="1"/>
</dbReference>
<dbReference type="HAMAP" id="MF_01107">
    <property type="entry name" value="ArgD_aminotrans_3"/>
    <property type="match status" value="1"/>
</dbReference>
<dbReference type="GO" id="GO:0042802">
    <property type="term" value="F:identical protein binding"/>
    <property type="evidence" value="ECO:0007669"/>
    <property type="project" value="TreeGrafter"/>
</dbReference>
<dbReference type="PROSITE" id="PS00600">
    <property type="entry name" value="AA_TRANSFER_CLASS_3"/>
    <property type="match status" value="1"/>
</dbReference>
<evidence type="ECO:0000256" key="5">
    <source>
        <dbReference type="HAMAP-Rule" id="MF_01107"/>
    </source>
</evidence>
<sequence length="400" mass="43688">MSEAMIQQTNHSVMHTYQRFPLSIAKGKGSYVWDQDGNKYLDYTSGIATCNLGHVPDSVHQKLSNQLDNLWHCSNLYEIPTQNELAALLTENSCFDRVFFCNSGAEANEAAIKFAKKYAKDKGYTERTEIVTFHQSFHGRTGSTMAATAQEKIHQGFTPLTPGFRYLTLNEDKALESVNNGTTAAVLLELIQGEGGINAVEQVWIEKLSAICKEADILLMVDEVQTGAGRTGTLFAYEQFGIEPDVMTSAKGLGSGFPIGAMLAKKECASTFSPGTHGSTFGGNPLAATAGIATIETILKQNILEQVKVNSSWLQEQLEALQAKEEVMVSVKGIGFLIGVELKEEANFFIKAFREKGILVLSAGSHVLRILPPLTTTKAELTQFIEVFKEVLVEMKGTTV</sequence>
<dbReference type="PIRSF" id="PIRSF000521">
    <property type="entry name" value="Transaminase_4ab_Lys_Orn"/>
    <property type="match status" value="1"/>
</dbReference>
<proteinExistence type="inferred from homology"/>
<dbReference type="Proteomes" id="UP000285456">
    <property type="component" value="Unassembled WGS sequence"/>
</dbReference>
<feature type="binding site" evidence="5">
    <location>
        <position position="280"/>
    </location>
    <ligand>
        <name>pyridoxal 5'-phosphate</name>
        <dbReference type="ChEBI" id="CHEBI:597326"/>
    </ligand>
</feature>
<dbReference type="FunFam" id="3.40.640.10:FF:000004">
    <property type="entry name" value="Acetylornithine aminotransferase"/>
    <property type="match status" value="1"/>
</dbReference>
<keyword evidence="3 5" id="KW-0808">Transferase</keyword>
<dbReference type="PANTHER" id="PTHR11986:SF79">
    <property type="entry name" value="ACETYLORNITHINE AMINOTRANSFERASE, MITOCHONDRIAL"/>
    <property type="match status" value="1"/>
</dbReference>
<evidence type="ECO:0000313" key="7">
    <source>
        <dbReference type="Proteomes" id="UP000285456"/>
    </source>
</evidence>
<feature type="binding site" evidence="5">
    <location>
        <position position="137"/>
    </location>
    <ligand>
        <name>pyridoxal 5'-phosphate</name>
        <dbReference type="ChEBI" id="CHEBI:597326"/>
    </ligand>
</feature>
<dbReference type="InterPro" id="IPR004636">
    <property type="entry name" value="AcOrn/SuccOrn_fam"/>
</dbReference>
<gene>
    <name evidence="5" type="primary">argD</name>
    <name evidence="6" type="ORF">D1B32_03770</name>
</gene>
<dbReference type="NCBIfam" id="NF002797">
    <property type="entry name" value="PRK02936.1"/>
    <property type="match status" value="1"/>
</dbReference>
<comment type="pathway">
    <text evidence="5">Amino-acid biosynthesis; L-arginine biosynthesis; N(2)-acetyl-L-ornithine from L-glutamate: step 4/4.</text>
</comment>
<dbReference type="NCBIfam" id="NF002325">
    <property type="entry name" value="PRK01278.1"/>
    <property type="match status" value="1"/>
</dbReference>
<dbReference type="NCBIfam" id="TIGR00707">
    <property type="entry name" value="argD"/>
    <property type="match status" value="1"/>
</dbReference>
<keyword evidence="5" id="KW-0055">Arginine biosynthesis</keyword>
<dbReference type="GO" id="GO:0006526">
    <property type="term" value="P:L-arginine biosynthetic process"/>
    <property type="evidence" value="ECO:0007669"/>
    <property type="project" value="UniProtKB-UniRule"/>
</dbReference>
<evidence type="ECO:0000313" key="6">
    <source>
        <dbReference type="EMBL" id="RHW34296.1"/>
    </source>
</evidence>
<reference evidence="6 7" key="1">
    <citation type="journal article" date="2007" name="Int. J. Syst. Evol. Microbiol.">
        <title>Oceanobacillus profundus sp. nov., isolated from a deep-sea sediment core.</title>
        <authorList>
            <person name="Kim Y.G."/>
            <person name="Choi D.H."/>
            <person name="Hyun S."/>
            <person name="Cho B.C."/>
        </authorList>
    </citation>
    <scope>NUCLEOTIDE SEQUENCE [LARGE SCALE GENOMIC DNA]</scope>
    <source>
        <strain evidence="6 7">DSM 18246</strain>
    </source>
</reference>
<comment type="subunit">
    <text evidence="5">Homodimer.</text>
</comment>
<keyword evidence="5" id="KW-0963">Cytoplasm</keyword>
<name>A0A417YLC8_9BACI</name>
<dbReference type="InterPro" id="IPR015421">
    <property type="entry name" value="PyrdxlP-dep_Trfase_major"/>
</dbReference>
<dbReference type="GO" id="GO:0003992">
    <property type="term" value="F:N2-acetyl-L-ornithine:2-oxoglutarate 5-aminotransferase activity"/>
    <property type="evidence" value="ECO:0007669"/>
    <property type="project" value="UniProtKB-UniRule"/>
</dbReference>
<keyword evidence="1 5" id="KW-0032">Aminotransferase</keyword>
<dbReference type="InterPro" id="IPR050103">
    <property type="entry name" value="Class-III_PLP-dep_AT"/>
</dbReference>
<dbReference type="Gene3D" id="3.40.640.10">
    <property type="entry name" value="Type I PLP-dependent aspartate aminotransferase-like (Major domain)"/>
    <property type="match status" value="1"/>
</dbReference>
<dbReference type="RefSeq" id="WP_118888661.1">
    <property type="nucleotide sequence ID" value="NZ_PHUT01000002.1"/>
</dbReference>
<dbReference type="OrthoDB" id="9807885at2"/>
<comment type="cofactor">
    <cofactor evidence="5">
        <name>pyridoxal 5'-phosphate</name>
        <dbReference type="ChEBI" id="CHEBI:597326"/>
    </cofactor>
    <text evidence="5">Binds 1 pyridoxal phosphate per subunit.</text>
</comment>
<feature type="modified residue" description="N6-(pyridoxal phosphate)lysine" evidence="5">
    <location>
        <position position="251"/>
    </location>
</feature>
<dbReference type="SUPFAM" id="SSF53383">
    <property type="entry name" value="PLP-dependent transferases"/>
    <property type="match status" value="1"/>
</dbReference>
<comment type="catalytic activity">
    <reaction evidence="5">
        <text>N(2)-acetyl-L-ornithine + 2-oxoglutarate = N-acetyl-L-glutamate 5-semialdehyde + L-glutamate</text>
        <dbReference type="Rhea" id="RHEA:18049"/>
        <dbReference type="ChEBI" id="CHEBI:16810"/>
        <dbReference type="ChEBI" id="CHEBI:29123"/>
        <dbReference type="ChEBI" id="CHEBI:29985"/>
        <dbReference type="ChEBI" id="CHEBI:57805"/>
        <dbReference type="EC" id="2.6.1.11"/>
    </reaction>
</comment>
<keyword evidence="4 5" id="KW-0663">Pyridoxal phosphate</keyword>
<dbReference type="InterPro" id="IPR015422">
    <property type="entry name" value="PyrdxlP-dep_Trfase_small"/>
</dbReference>
<keyword evidence="2 5" id="KW-0028">Amino-acid biosynthesis</keyword>
<organism evidence="6 7">
    <name type="scientific">Oceanobacillus profundus</name>
    <dbReference type="NCBI Taxonomy" id="372463"/>
    <lineage>
        <taxon>Bacteria</taxon>
        <taxon>Bacillati</taxon>
        <taxon>Bacillota</taxon>
        <taxon>Bacilli</taxon>
        <taxon>Bacillales</taxon>
        <taxon>Bacillaceae</taxon>
        <taxon>Oceanobacillus</taxon>
    </lineage>
</organism>
<dbReference type="EMBL" id="QWEH01000002">
    <property type="protein sequence ID" value="RHW34296.1"/>
    <property type="molecule type" value="Genomic_DNA"/>
</dbReference>
<dbReference type="InterPro" id="IPR005814">
    <property type="entry name" value="Aminotrans_3"/>
</dbReference>
<comment type="subcellular location">
    <subcellularLocation>
        <location evidence="5">Cytoplasm</location>
    </subcellularLocation>
</comment>
<dbReference type="InterPro" id="IPR049704">
    <property type="entry name" value="Aminotrans_3_PPA_site"/>
</dbReference>
<protein>
    <recommendedName>
        <fullName evidence="5">Acetylornithine aminotransferase</fullName>
        <shortName evidence="5">ACOAT</shortName>
        <ecNumber evidence="5">2.6.1.11</ecNumber>
    </recommendedName>
</protein>
<feature type="binding site" evidence="5">
    <location>
        <begin position="104"/>
        <end position="105"/>
    </location>
    <ligand>
        <name>pyridoxal 5'-phosphate</name>
        <dbReference type="ChEBI" id="CHEBI:597326"/>
    </ligand>
</feature>
<comment type="miscellaneous">
    <text evidence="5">May also have succinyldiaminopimelate aminotransferase activity, thus carrying out the corresponding step in lysine biosynthesis.</text>
</comment>
<feature type="binding site" evidence="5">
    <location>
        <position position="140"/>
    </location>
    <ligand>
        <name>N(2)-acetyl-L-ornithine</name>
        <dbReference type="ChEBI" id="CHEBI:57805"/>
    </ligand>
</feature>
<comment type="caution">
    <text evidence="6">The sequence shown here is derived from an EMBL/GenBank/DDBJ whole genome shotgun (WGS) entry which is preliminary data.</text>
</comment>
<dbReference type="AlphaFoldDB" id="A0A417YLC8"/>
<dbReference type="GO" id="GO:0005737">
    <property type="term" value="C:cytoplasm"/>
    <property type="evidence" value="ECO:0007669"/>
    <property type="project" value="UniProtKB-SubCell"/>
</dbReference>
<dbReference type="GO" id="GO:0030170">
    <property type="term" value="F:pyridoxal phosphate binding"/>
    <property type="evidence" value="ECO:0007669"/>
    <property type="project" value="InterPro"/>
</dbReference>